<dbReference type="InterPro" id="IPR013785">
    <property type="entry name" value="Aldolase_TIM"/>
</dbReference>
<dbReference type="Pfam" id="PF19200">
    <property type="entry name" value="MupG_N"/>
    <property type="match status" value="1"/>
</dbReference>
<sequence>MALVRRGPSDRLRHGIRADLLLRLQGAHGRAAELMLFSIYPTDAPEVRAAVLDQACAVAEASMLFTSLHQPESAGLLGFAAELADAHRERGVTFCADISPLALERLGEGFDGLGRLRDGGVEMLRIDFGFAPEEIRRIARASGCRIAVNASTATASFLDELDGIDVVGWHNFYPRPETGIGTEFFVRQNALFAERQSSVYAFLPGETALRAPLHLGLPTLEEHRHRTAWRNYLHLRAIAPDVEIVCAEGTVHAEHLAWIAHHERTGEVTVPLSDLDPAAAFLRGAAWRLRVEDSAASFRLEGTRGSVAPDAARNADRRAAGSLQMDLDSLGRYRGEIHLMRRDLPLTGLQAHVGEIAAPARGIVESLRPGDTVRFV</sequence>
<dbReference type="InterPro" id="IPR008589">
    <property type="entry name" value="MupG"/>
</dbReference>
<comment type="caution">
    <text evidence="3">The sequence shown here is derived from an EMBL/GenBank/DDBJ whole genome shotgun (WGS) entry which is preliminary data.</text>
</comment>
<dbReference type="PANTHER" id="PTHR38435">
    <property type="match status" value="1"/>
</dbReference>
<dbReference type="PANTHER" id="PTHR38435:SF2">
    <property type="entry name" value="DUF871 DOMAIN-CONTAINING PROTEIN"/>
    <property type="match status" value="1"/>
</dbReference>
<dbReference type="Gene3D" id="2.40.100.10">
    <property type="entry name" value="Cyclophilin-like"/>
    <property type="match status" value="1"/>
</dbReference>
<reference evidence="3 4" key="1">
    <citation type="submission" date="2019-04" db="EMBL/GenBank/DDBJ databases">
        <title>Microbes associate with the intestines of laboratory mice.</title>
        <authorList>
            <person name="Navarre W."/>
            <person name="Wong E."/>
            <person name="Huang K."/>
            <person name="Tropini C."/>
            <person name="Ng K."/>
            <person name="Yu B."/>
        </authorList>
    </citation>
    <scope>NUCLEOTIDE SEQUENCE [LARGE SCALE GENOMIC DNA]</scope>
    <source>
        <strain evidence="3 4">NM46_B2-13</strain>
    </source>
</reference>
<feature type="domain" description="6-phospho-N-acetylmuramidase N-terminal" evidence="2">
    <location>
        <begin position="37"/>
        <end position="239"/>
    </location>
</feature>
<gene>
    <name evidence="3" type="ORF">E5344_03695</name>
</gene>
<protein>
    <submittedName>
        <fullName evidence="3">DUF871 family protein</fullName>
    </submittedName>
</protein>
<evidence type="ECO:0000313" key="3">
    <source>
        <dbReference type="EMBL" id="TGY38358.1"/>
    </source>
</evidence>
<dbReference type="AlphaFoldDB" id="A0A4S2D9B8"/>
<dbReference type="Pfam" id="PF05913">
    <property type="entry name" value="MupG_C"/>
    <property type="match status" value="1"/>
</dbReference>
<evidence type="ECO:0000259" key="2">
    <source>
        <dbReference type="Pfam" id="PF19200"/>
    </source>
</evidence>
<dbReference type="InterPro" id="IPR043797">
    <property type="entry name" value="MupG_N"/>
</dbReference>
<name>A0A4S2D9B8_9MICO</name>
<dbReference type="OrthoDB" id="5809921at2"/>
<dbReference type="SUPFAM" id="SSF51445">
    <property type="entry name" value="(Trans)glycosidases"/>
    <property type="match status" value="1"/>
</dbReference>
<evidence type="ECO:0000259" key="1">
    <source>
        <dbReference type="Pfam" id="PF05913"/>
    </source>
</evidence>
<organism evidence="3 4">
    <name type="scientific">Microbacterium laevaniformans</name>
    <dbReference type="NCBI Taxonomy" id="36807"/>
    <lineage>
        <taxon>Bacteria</taxon>
        <taxon>Bacillati</taxon>
        <taxon>Actinomycetota</taxon>
        <taxon>Actinomycetes</taxon>
        <taxon>Micrococcales</taxon>
        <taxon>Microbacteriaceae</taxon>
        <taxon>Microbacterium</taxon>
    </lineage>
</organism>
<dbReference type="Gene3D" id="3.20.20.70">
    <property type="entry name" value="Aldolase class I"/>
    <property type="match status" value="1"/>
</dbReference>
<dbReference type="InterPro" id="IPR043894">
    <property type="entry name" value="MupG_C"/>
</dbReference>
<dbReference type="Proteomes" id="UP000309893">
    <property type="component" value="Unassembled WGS sequence"/>
</dbReference>
<proteinExistence type="predicted"/>
<dbReference type="EMBL" id="SRYO01000002">
    <property type="protein sequence ID" value="TGY38358.1"/>
    <property type="molecule type" value="Genomic_DNA"/>
</dbReference>
<dbReference type="SUPFAM" id="SSF50891">
    <property type="entry name" value="Cyclophilin-like"/>
    <property type="match status" value="1"/>
</dbReference>
<dbReference type="InterPro" id="IPR017853">
    <property type="entry name" value="GH"/>
</dbReference>
<evidence type="ECO:0000313" key="4">
    <source>
        <dbReference type="Proteomes" id="UP000309893"/>
    </source>
</evidence>
<feature type="domain" description="6-phospho-N-acetylmuramidase C-terminal" evidence="1">
    <location>
        <begin position="286"/>
        <end position="376"/>
    </location>
</feature>
<dbReference type="InterPro" id="IPR029000">
    <property type="entry name" value="Cyclophilin-like_dom_sf"/>
</dbReference>
<accession>A0A4S2D9B8</accession>